<dbReference type="Pfam" id="PF13898">
    <property type="entry name" value="MINDY-3_4_CD"/>
    <property type="match status" value="1"/>
</dbReference>
<proteinExistence type="inferred from homology"/>
<dbReference type="PANTHER" id="PTHR12473:SF8">
    <property type="entry name" value="UBIQUITIN CARBOXYL-TERMINAL HYDROLASE MINDY-4-RELATED"/>
    <property type="match status" value="1"/>
</dbReference>
<evidence type="ECO:0000259" key="2">
    <source>
        <dbReference type="SMART" id="SM01174"/>
    </source>
</evidence>
<dbReference type="InterPro" id="IPR039785">
    <property type="entry name" value="MINY3/4"/>
</dbReference>
<evidence type="ECO:0000313" key="3">
    <source>
        <dbReference type="EMBL" id="KAK1932986.1"/>
    </source>
</evidence>
<accession>A0AAD9G6Y8</accession>
<dbReference type="AlphaFoldDB" id="A0AAD9G6Y8"/>
<organism evidence="3 4">
    <name type="scientific">Babesia divergens</name>
    <dbReference type="NCBI Taxonomy" id="32595"/>
    <lineage>
        <taxon>Eukaryota</taxon>
        <taxon>Sar</taxon>
        <taxon>Alveolata</taxon>
        <taxon>Apicomplexa</taxon>
        <taxon>Aconoidasida</taxon>
        <taxon>Piroplasmida</taxon>
        <taxon>Babesiidae</taxon>
        <taxon>Babesia</taxon>
    </lineage>
</organism>
<dbReference type="GO" id="GO:0004843">
    <property type="term" value="F:cysteine-type deubiquitinase activity"/>
    <property type="evidence" value="ECO:0007669"/>
    <property type="project" value="UniProtKB-EC"/>
</dbReference>
<evidence type="ECO:0000256" key="1">
    <source>
        <dbReference type="ARBA" id="ARBA00011074"/>
    </source>
</evidence>
<sequence>MEINGNDSQPAEGDMEYDEALKLALKLSLEEFRGPSNPINRYHSQASGFFSAIRSGDENRNVEGKNRNDTVSMEFILDKMQQLHKTIKKGVEQLDSNGSTNMQNSSSAGKDHRISMSRNQLTDLIETLFGNEEKRIVSYDDVKSWCKQGFRFQDDPNLFWGLKQIYGGPCGVLASIQAYMLHCVLFHNAMYGSLERLMEDETVDAVLMKLRTIYINFIRLNHPDFPEEWLHIPSLLEALCAVLYNATPASKYTIILFEPFTRQGAGNIIHTIIYNSNYIIKEFNSVADVATHLLQNIHLLMCEMGVISFTLSLIATRGVENVQNDMDDAMQPLVGMYGHSTQELVNLMLQGKAVSNVFDGEKVIQDNDRSDTLKLKGITKEAQIGFLTELEARRYCKVGSYYKNPKLPIWVISSHSHYTVLFGIDNACCRRTCREIYEETLLNIWACLDPDDNKFITKQLLPTLLEMLAIPTMYNEACSTVLENSDIILQSDFIDWYLARTTMDAGDKQPEAISLFQYNGQDTKNPLTMITVKNMEKAELEKSRILEDQGDMAGVDASIVGHAEGAAVNLAKIVWTRWPKTRIEICSTAAITCTRERSESMAP</sequence>
<dbReference type="GO" id="GO:0006508">
    <property type="term" value="P:proteolysis"/>
    <property type="evidence" value="ECO:0007669"/>
    <property type="project" value="UniProtKB-KW"/>
</dbReference>
<reference evidence="3" key="1">
    <citation type="journal article" date="2014" name="Nucleic Acids Res.">
        <title>The evolutionary dynamics of variant antigen genes in Babesia reveal a history of genomic innovation underlying host-parasite interaction.</title>
        <authorList>
            <person name="Jackson A.P."/>
            <person name="Otto T.D."/>
            <person name="Darby A."/>
            <person name="Ramaprasad A."/>
            <person name="Xia D."/>
            <person name="Echaide I.E."/>
            <person name="Farber M."/>
            <person name="Gahlot S."/>
            <person name="Gamble J."/>
            <person name="Gupta D."/>
            <person name="Gupta Y."/>
            <person name="Jackson L."/>
            <person name="Malandrin L."/>
            <person name="Malas T.B."/>
            <person name="Moussa E."/>
            <person name="Nair M."/>
            <person name="Reid A.J."/>
            <person name="Sanders M."/>
            <person name="Sharma J."/>
            <person name="Tracey A."/>
            <person name="Quail M.A."/>
            <person name="Weir W."/>
            <person name="Wastling J.M."/>
            <person name="Hall N."/>
            <person name="Willadsen P."/>
            <person name="Lingelbach K."/>
            <person name="Shiels B."/>
            <person name="Tait A."/>
            <person name="Berriman M."/>
            <person name="Allred D.R."/>
            <person name="Pain A."/>
        </authorList>
    </citation>
    <scope>NUCLEOTIDE SEQUENCE</scope>
    <source>
        <strain evidence="3">1802A</strain>
    </source>
</reference>
<dbReference type="InterPro" id="IPR025257">
    <property type="entry name" value="MINDY-3/4_CD"/>
</dbReference>
<comment type="caution">
    <text evidence="3">The sequence shown here is derived from an EMBL/GenBank/DDBJ whole genome shotgun (WGS) entry which is preliminary data.</text>
</comment>
<dbReference type="Proteomes" id="UP001195914">
    <property type="component" value="Unassembled WGS sequence"/>
</dbReference>
<feature type="domain" description="Deubiquitinating enzyme MINDY-3/4 conserved" evidence="2">
    <location>
        <begin position="125"/>
        <end position="483"/>
    </location>
</feature>
<dbReference type="GO" id="GO:0071108">
    <property type="term" value="P:protein K48-linked deubiquitination"/>
    <property type="evidence" value="ECO:0007669"/>
    <property type="project" value="InterPro"/>
</dbReference>
<dbReference type="PANTHER" id="PTHR12473">
    <property type="entry name" value="UBIQUITIN CARBOXYL-TERMINAL HYDROLASE MINDY-4-RELATED"/>
    <property type="match status" value="1"/>
</dbReference>
<keyword evidence="4" id="KW-1185">Reference proteome</keyword>
<dbReference type="GO" id="GO:1990380">
    <property type="term" value="F:K48-linked deubiquitinase activity"/>
    <property type="evidence" value="ECO:0007669"/>
    <property type="project" value="InterPro"/>
</dbReference>
<gene>
    <name evidence="3" type="ORF">X943_001710</name>
</gene>
<reference evidence="3" key="2">
    <citation type="submission" date="2021-05" db="EMBL/GenBank/DDBJ databases">
        <authorList>
            <person name="Pain A."/>
        </authorList>
    </citation>
    <scope>NUCLEOTIDE SEQUENCE</scope>
    <source>
        <strain evidence="3">1802A</strain>
    </source>
</reference>
<name>A0AAD9G6Y8_BABDI</name>
<dbReference type="SMART" id="SM01174">
    <property type="entry name" value="DUF4205"/>
    <property type="match status" value="1"/>
</dbReference>
<evidence type="ECO:0000313" key="4">
    <source>
        <dbReference type="Proteomes" id="UP001195914"/>
    </source>
</evidence>
<dbReference type="EMBL" id="JAHBMH010000073">
    <property type="protein sequence ID" value="KAK1932986.1"/>
    <property type="molecule type" value="Genomic_DNA"/>
</dbReference>
<comment type="similarity">
    <text evidence="1">Belongs to the MINDY deubiquitinase family. FAM188 subfamily.</text>
</comment>
<protein>
    <recommendedName>
        <fullName evidence="2">Deubiquitinating enzyme MINDY-3/4 conserved domain-containing protein</fullName>
    </recommendedName>
</protein>